<evidence type="ECO:0000259" key="10">
    <source>
        <dbReference type="Pfam" id="PF02501"/>
    </source>
</evidence>
<keyword evidence="3" id="KW-1003">Cell membrane</keyword>
<dbReference type="GO" id="GO:0015627">
    <property type="term" value="C:type II protein secretion system complex"/>
    <property type="evidence" value="ECO:0007669"/>
    <property type="project" value="UniProtKB-UniRule"/>
</dbReference>
<evidence type="ECO:0000256" key="3">
    <source>
        <dbReference type="ARBA" id="ARBA00022475"/>
    </source>
</evidence>
<dbReference type="InterPro" id="IPR045584">
    <property type="entry name" value="Pilin-like"/>
</dbReference>
<keyword evidence="8 9" id="KW-0472">Membrane</keyword>
<keyword evidence="4 9" id="KW-0488">Methylation</keyword>
<dbReference type="PROSITE" id="PS00409">
    <property type="entry name" value="PROKAR_NTER_METHYL"/>
    <property type="match status" value="1"/>
</dbReference>
<keyword evidence="7 9" id="KW-1133">Transmembrane helix</keyword>
<dbReference type="InterPro" id="IPR012902">
    <property type="entry name" value="N_methyl_site"/>
</dbReference>
<evidence type="ECO:0000256" key="8">
    <source>
        <dbReference type="ARBA" id="ARBA00023136"/>
    </source>
</evidence>
<dbReference type="Pfam" id="PF02501">
    <property type="entry name" value="T2SSI"/>
    <property type="match status" value="1"/>
</dbReference>
<comment type="caution">
    <text evidence="11">The sequence shown here is derived from an EMBL/GenBank/DDBJ whole genome shotgun (WGS) entry which is preliminary data.</text>
</comment>
<gene>
    <name evidence="11" type="ORF">BTO08_14540</name>
</gene>
<reference evidence="11 12" key="1">
    <citation type="submission" date="2016-12" db="EMBL/GenBank/DDBJ databases">
        <title>Diversity of luminous bacteria.</title>
        <authorList>
            <person name="Yoshizawa S."/>
            <person name="Kogure K."/>
        </authorList>
    </citation>
    <scope>NUCLEOTIDE SEQUENCE [LARGE SCALE GENOMIC DNA]</scope>
    <source>
        <strain evidence="11 12">LC1-200</strain>
    </source>
</reference>
<dbReference type="Pfam" id="PF07963">
    <property type="entry name" value="N_methyl"/>
    <property type="match status" value="1"/>
</dbReference>
<evidence type="ECO:0000256" key="1">
    <source>
        <dbReference type="ARBA" id="ARBA00004377"/>
    </source>
</evidence>
<evidence type="ECO:0000256" key="7">
    <source>
        <dbReference type="ARBA" id="ARBA00022989"/>
    </source>
</evidence>
<dbReference type="EMBL" id="MSCJ01000002">
    <property type="protein sequence ID" value="PQJ64932.1"/>
    <property type="molecule type" value="Genomic_DNA"/>
</dbReference>
<dbReference type="AlphaFoldDB" id="A0A2S7VSX7"/>
<comment type="subunit">
    <text evidence="9">Type II secretion is composed of four main components: the outer membrane complex, the inner membrane complex, the cytoplasmic secretion ATPase and the periplasm-spanning pseudopilus.</text>
</comment>
<dbReference type="InterPro" id="IPR003413">
    <property type="entry name" value="T2SS_GspI_C"/>
</dbReference>
<evidence type="ECO:0000256" key="4">
    <source>
        <dbReference type="ARBA" id="ARBA00022481"/>
    </source>
</evidence>
<dbReference type="NCBIfam" id="TIGR02532">
    <property type="entry name" value="IV_pilin_GFxxxE"/>
    <property type="match status" value="1"/>
</dbReference>
<evidence type="ECO:0000256" key="9">
    <source>
        <dbReference type="RuleBase" id="RU368030"/>
    </source>
</evidence>
<dbReference type="PANTHER" id="PTHR38779:SF2">
    <property type="entry name" value="TYPE II SECRETION SYSTEM PROTEIN I-RELATED"/>
    <property type="match status" value="1"/>
</dbReference>
<dbReference type="OrthoDB" id="6121517at2"/>
<dbReference type="Gene3D" id="3.30.1300.30">
    <property type="entry name" value="GSPII I/J protein-like"/>
    <property type="match status" value="1"/>
</dbReference>
<proteinExistence type="inferred from homology"/>
<name>A0A2S7VSX7_PHOAN</name>
<dbReference type="InterPro" id="IPR010052">
    <property type="entry name" value="T2SS_protein-GspI"/>
</dbReference>
<evidence type="ECO:0000256" key="5">
    <source>
        <dbReference type="ARBA" id="ARBA00022519"/>
    </source>
</evidence>
<evidence type="ECO:0000313" key="11">
    <source>
        <dbReference type="EMBL" id="PQJ64932.1"/>
    </source>
</evidence>
<dbReference type="SUPFAM" id="SSF54523">
    <property type="entry name" value="Pili subunits"/>
    <property type="match status" value="1"/>
</dbReference>
<comment type="similarity">
    <text evidence="2 9">Belongs to the GSP I family.</text>
</comment>
<dbReference type="GO" id="GO:0005886">
    <property type="term" value="C:plasma membrane"/>
    <property type="evidence" value="ECO:0007669"/>
    <property type="project" value="UniProtKB-SubCell"/>
</dbReference>
<feature type="domain" description="Type II secretion system protein GspI C-terminal" evidence="10">
    <location>
        <begin position="40"/>
        <end position="117"/>
    </location>
</feature>
<comment type="function">
    <text evidence="9">Component of the type II secretion system required for the energy-dependent secretion of extracellular factors such as proteases and toxins from the periplasm.</text>
</comment>
<comment type="subcellular location">
    <subcellularLocation>
        <location evidence="1 9">Cell inner membrane</location>
        <topology evidence="1 9">Single-pass membrane protein</topology>
    </subcellularLocation>
</comment>
<dbReference type="Proteomes" id="UP000238730">
    <property type="component" value="Unassembled WGS sequence"/>
</dbReference>
<dbReference type="NCBIfam" id="TIGR01707">
    <property type="entry name" value="gspI"/>
    <property type="match status" value="1"/>
</dbReference>
<evidence type="ECO:0000256" key="6">
    <source>
        <dbReference type="ARBA" id="ARBA00022692"/>
    </source>
</evidence>
<evidence type="ECO:0000313" key="12">
    <source>
        <dbReference type="Proteomes" id="UP000238730"/>
    </source>
</evidence>
<accession>A0A2S7VSX7</accession>
<protein>
    <recommendedName>
        <fullName evidence="9">Type II secretion system protein I</fullName>
        <shortName evidence="9">T2SS minor pseudopilin I</shortName>
    </recommendedName>
</protein>
<feature type="transmembrane region" description="Helical" evidence="9">
    <location>
        <begin position="7"/>
        <end position="27"/>
    </location>
</feature>
<keyword evidence="6 9" id="KW-0812">Transmembrane</keyword>
<dbReference type="RefSeq" id="WP_045150031.1">
    <property type="nucleotide sequence ID" value="NZ_JZSO01000018.1"/>
</dbReference>
<dbReference type="GO" id="GO:0015628">
    <property type="term" value="P:protein secretion by the type II secretion system"/>
    <property type="evidence" value="ECO:0007669"/>
    <property type="project" value="UniProtKB-UniRule"/>
</dbReference>
<keyword evidence="5 9" id="KW-0997">Cell inner membrane</keyword>
<evidence type="ECO:0000256" key="2">
    <source>
        <dbReference type="ARBA" id="ARBA00008358"/>
    </source>
</evidence>
<dbReference type="PANTHER" id="PTHR38779">
    <property type="entry name" value="TYPE II SECRETION SYSTEM PROTEIN I-RELATED"/>
    <property type="match status" value="1"/>
</dbReference>
<comment type="PTM">
    <text evidence="9">Cleaved by prepilin peptidase.</text>
</comment>
<organism evidence="11 12">
    <name type="scientific">Photobacterium angustum</name>
    <dbReference type="NCBI Taxonomy" id="661"/>
    <lineage>
        <taxon>Bacteria</taxon>
        <taxon>Pseudomonadati</taxon>
        <taxon>Pseudomonadota</taxon>
        <taxon>Gammaproteobacteria</taxon>
        <taxon>Vibrionales</taxon>
        <taxon>Vibrionaceae</taxon>
        <taxon>Photobacterium</taxon>
    </lineage>
</organism>
<sequence length="119" mass="13282">MRSKQGFTLLEVLVALAIFAVAALSIMKAVSQHLNTLGYLEEKTFAAMVADNELAQLHLSGQYPTSSKTGKSTLADREWYWTVKSIKTQQKLLRQIEISVASDPQREHSVITVKTYVVN</sequence>